<dbReference type="GO" id="GO:0005576">
    <property type="term" value="C:extracellular region"/>
    <property type="evidence" value="ECO:0007669"/>
    <property type="project" value="InterPro"/>
</dbReference>
<dbReference type="AlphaFoldDB" id="A0A8S3ZKN1"/>
<protein>
    <submittedName>
        <fullName evidence="2">Uncharacterized protein</fullName>
    </submittedName>
</protein>
<name>A0A8S3ZKN1_9EUPU</name>
<gene>
    <name evidence="2" type="ORF">CUNI_LOCUS13364</name>
</gene>
<dbReference type="EMBL" id="CAJHNH020002802">
    <property type="protein sequence ID" value="CAG5127806.1"/>
    <property type="molecule type" value="Genomic_DNA"/>
</dbReference>
<sequence length="219" mass="23829">MSAIVVVLLVSSLMGLCSACCTPAQWEGQLSAIAGRAEGARHEVILEFGEVSYDATNNRSVIVLSFKGGKIDDTMKILTRYDNSSSGKQYVLDFKTGKCNILELRTPFRRLCIPAEAKRIGNFTLGLSPALKGTAFAAGGKDVNVFVTVQELDNDTCVPVSESLYGRFGKADVVETIAFINITPGIKNETVFDVPAQCKKADESTFPYLRSRDHYIMAI</sequence>
<proteinExistence type="predicted"/>
<keyword evidence="1" id="KW-0732">Signal</keyword>
<dbReference type="PANTHER" id="PTHR10697:SF13">
    <property type="entry name" value="RICIN B LECTIN DOMAIN-CONTAINING PROTEIN"/>
    <property type="match status" value="1"/>
</dbReference>
<evidence type="ECO:0000313" key="2">
    <source>
        <dbReference type="EMBL" id="CAG5127806.1"/>
    </source>
</evidence>
<accession>A0A8S3ZKN1</accession>
<dbReference type="GO" id="GO:0005764">
    <property type="term" value="C:lysosome"/>
    <property type="evidence" value="ECO:0007669"/>
    <property type="project" value="TreeGrafter"/>
</dbReference>
<organism evidence="2 3">
    <name type="scientific">Candidula unifasciata</name>
    <dbReference type="NCBI Taxonomy" id="100452"/>
    <lineage>
        <taxon>Eukaryota</taxon>
        <taxon>Metazoa</taxon>
        <taxon>Spiralia</taxon>
        <taxon>Lophotrochozoa</taxon>
        <taxon>Mollusca</taxon>
        <taxon>Gastropoda</taxon>
        <taxon>Heterobranchia</taxon>
        <taxon>Euthyneura</taxon>
        <taxon>Panpulmonata</taxon>
        <taxon>Eupulmonata</taxon>
        <taxon>Stylommatophora</taxon>
        <taxon>Helicina</taxon>
        <taxon>Helicoidea</taxon>
        <taxon>Geomitridae</taxon>
        <taxon>Candidula</taxon>
    </lineage>
</organism>
<feature type="chain" id="PRO_5035850359" evidence="1">
    <location>
        <begin position="20"/>
        <end position="219"/>
    </location>
</feature>
<comment type="caution">
    <text evidence="2">The sequence shown here is derived from an EMBL/GenBank/DDBJ whole genome shotgun (WGS) entry which is preliminary data.</text>
</comment>
<reference evidence="2" key="1">
    <citation type="submission" date="2021-04" db="EMBL/GenBank/DDBJ databases">
        <authorList>
            <consortium name="Molecular Ecology Group"/>
        </authorList>
    </citation>
    <scope>NUCLEOTIDE SEQUENCE</scope>
</reference>
<dbReference type="GO" id="GO:0007160">
    <property type="term" value="P:cell-matrix adhesion"/>
    <property type="evidence" value="ECO:0007669"/>
    <property type="project" value="InterPro"/>
</dbReference>
<feature type="signal peptide" evidence="1">
    <location>
        <begin position="1"/>
        <end position="19"/>
    </location>
</feature>
<dbReference type="Pfam" id="PF00811">
    <property type="entry name" value="Ependymin"/>
    <property type="match status" value="1"/>
</dbReference>
<evidence type="ECO:0000256" key="1">
    <source>
        <dbReference type="SAM" id="SignalP"/>
    </source>
</evidence>
<dbReference type="OrthoDB" id="6084362at2759"/>
<evidence type="ECO:0000313" key="3">
    <source>
        <dbReference type="Proteomes" id="UP000678393"/>
    </source>
</evidence>
<dbReference type="GO" id="GO:0005509">
    <property type="term" value="F:calcium ion binding"/>
    <property type="evidence" value="ECO:0007669"/>
    <property type="project" value="InterPro"/>
</dbReference>
<dbReference type="InterPro" id="IPR001299">
    <property type="entry name" value="Ependymin"/>
</dbReference>
<keyword evidence="3" id="KW-1185">Reference proteome</keyword>
<dbReference type="Proteomes" id="UP000678393">
    <property type="component" value="Unassembled WGS sequence"/>
</dbReference>
<dbReference type="PANTHER" id="PTHR10697">
    <property type="entry name" value="MAMMALIAN EPENDYMIN-RELATED PROTEIN 1"/>
    <property type="match status" value="1"/>
</dbReference>